<accession>A0AAV1S765</accession>
<dbReference type="Gene3D" id="1.10.8.850">
    <property type="entry name" value="Histone-lysine N methyltransferase , C-terminal domain-like"/>
    <property type="match status" value="1"/>
</dbReference>
<dbReference type="PANTHER" id="PTHR14095">
    <property type="entry name" value="PHOSPHATASE 2A REGULATORY SUBUNIT-RELATED"/>
    <property type="match status" value="1"/>
</dbReference>
<dbReference type="PROSITE" id="PS00018">
    <property type="entry name" value="EF_HAND_1"/>
    <property type="match status" value="1"/>
</dbReference>
<dbReference type="AlphaFoldDB" id="A0AAV1S765"/>
<dbReference type="GO" id="GO:0019888">
    <property type="term" value="F:protein phosphatase regulator activity"/>
    <property type="evidence" value="ECO:0007669"/>
    <property type="project" value="TreeGrafter"/>
</dbReference>
<feature type="region of interest" description="Disordered" evidence="5">
    <location>
        <begin position="91"/>
        <end position="118"/>
    </location>
</feature>
<dbReference type="InterPro" id="IPR011992">
    <property type="entry name" value="EF-hand-dom_pair"/>
</dbReference>
<dbReference type="Gene3D" id="1.10.238.220">
    <property type="match status" value="1"/>
</dbReference>
<evidence type="ECO:0000259" key="6">
    <source>
        <dbReference type="PROSITE" id="PS50222"/>
    </source>
</evidence>
<dbReference type="Pfam" id="PF13499">
    <property type="entry name" value="EF-hand_7"/>
    <property type="match status" value="1"/>
</dbReference>
<organism evidence="7 8">
    <name type="scientific">Dovyalis caffra</name>
    <dbReference type="NCBI Taxonomy" id="77055"/>
    <lineage>
        <taxon>Eukaryota</taxon>
        <taxon>Viridiplantae</taxon>
        <taxon>Streptophyta</taxon>
        <taxon>Embryophyta</taxon>
        <taxon>Tracheophyta</taxon>
        <taxon>Spermatophyta</taxon>
        <taxon>Magnoliopsida</taxon>
        <taxon>eudicotyledons</taxon>
        <taxon>Gunneridae</taxon>
        <taxon>Pentapetalae</taxon>
        <taxon>rosids</taxon>
        <taxon>fabids</taxon>
        <taxon>Malpighiales</taxon>
        <taxon>Salicaceae</taxon>
        <taxon>Flacourtieae</taxon>
        <taxon>Dovyalis</taxon>
    </lineage>
</organism>
<comment type="caution">
    <text evidence="7">The sequence shown here is derived from an EMBL/GenBank/DDBJ whole genome shotgun (WGS) entry which is preliminary data.</text>
</comment>
<evidence type="ECO:0000256" key="4">
    <source>
        <dbReference type="SAM" id="Coils"/>
    </source>
</evidence>
<dbReference type="Pfam" id="PF10440">
    <property type="entry name" value="WIYLD"/>
    <property type="match status" value="1"/>
</dbReference>
<keyword evidence="3" id="KW-0106">Calcium</keyword>
<dbReference type="FunFam" id="1.10.238.220:FF:000003">
    <property type="entry name" value="Phosphoprotein phosphatase 2A regulatory subunit"/>
    <property type="match status" value="1"/>
</dbReference>
<dbReference type="InterPro" id="IPR002048">
    <property type="entry name" value="EF_hand_dom"/>
</dbReference>
<proteinExistence type="predicted"/>
<gene>
    <name evidence="7" type="ORF">DCAF_LOCUS19042</name>
</gene>
<evidence type="ECO:0000256" key="3">
    <source>
        <dbReference type="ARBA" id="ARBA00022837"/>
    </source>
</evidence>
<dbReference type="EMBL" id="CAWUPB010001173">
    <property type="protein sequence ID" value="CAK7346366.1"/>
    <property type="molecule type" value="Genomic_DNA"/>
</dbReference>
<dbReference type="Gene3D" id="1.10.238.10">
    <property type="entry name" value="EF-hand"/>
    <property type="match status" value="1"/>
</dbReference>
<name>A0AAV1S765_9ROSI</name>
<dbReference type="InterPro" id="IPR018848">
    <property type="entry name" value="WIYLD_domain"/>
</dbReference>
<keyword evidence="1" id="KW-0479">Metal-binding</keyword>
<feature type="compositionally biased region" description="Low complexity" evidence="5">
    <location>
        <begin position="91"/>
        <end position="106"/>
    </location>
</feature>
<protein>
    <recommendedName>
        <fullName evidence="6">EF-hand domain-containing protein</fullName>
    </recommendedName>
</protein>
<dbReference type="InterPro" id="IPR041534">
    <property type="entry name" value="EF-hand_13"/>
</dbReference>
<reference evidence="7 8" key="1">
    <citation type="submission" date="2024-01" db="EMBL/GenBank/DDBJ databases">
        <authorList>
            <person name="Waweru B."/>
        </authorList>
    </citation>
    <scope>NUCLEOTIDE SEQUENCE [LARGE SCALE GENOMIC DNA]</scope>
</reference>
<dbReference type="FunFam" id="1.10.238.10:FF:000067">
    <property type="entry name" value="serine/threonine protein phosphatase 2A regulatory subunit B''beta-like"/>
    <property type="match status" value="1"/>
</dbReference>
<feature type="coiled-coil region" evidence="4">
    <location>
        <begin position="758"/>
        <end position="817"/>
    </location>
</feature>
<dbReference type="PROSITE" id="PS50222">
    <property type="entry name" value="EF_HAND_2"/>
    <property type="match status" value="1"/>
</dbReference>
<feature type="compositionally biased region" description="Polar residues" evidence="5">
    <location>
        <begin position="726"/>
        <end position="746"/>
    </location>
</feature>
<evidence type="ECO:0000256" key="2">
    <source>
        <dbReference type="ARBA" id="ARBA00022737"/>
    </source>
</evidence>
<dbReference type="InterPro" id="IPR018247">
    <property type="entry name" value="EF_Hand_1_Ca_BS"/>
</dbReference>
<dbReference type="SUPFAM" id="SSF47473">
    <property type="entry name" value="EF-hand"/>
    <property type="match status" value="2"/>
</dbReference>
<dbReference type="Proteomes" id="UP001314170">
    <property type="component" value="Unassembled WGS sequence"/>
</dbReference>
<evidence type="ECO:0000256" key="1">
    <source>
        <dbReference type="ARBA" id="ARBA00022723"/>
    </source>
</evidence>
<dbReference type="PANTHER" id="PTHR14095:SF21">
    <property type="entry name" value="EF-HAND DOMAIN-CONTAINING PROTEIN"/>
    <property type="match status" value="1"/>
</dbReference>
<dbReference type="GO" id="GO:0000159">
    <property type="term" value="C:protein phosphatase type 2A complex"/>
    <property type="evidence" value="ECO:0007669"/>
    <property type="project" value="TreeGrafter"/>
</dbReference>
<dbReference type="CDD" id="cd21504">
    <property type="entry name" value="PPP2R3A_B-like"/>
    <property type="match status" value="1"/>
</dbReference>
<dbReference type="GO" id="GO:0005509">
    <property type="term" value="F:calcium ion binding"/>
    <property type="evidence" value="ECO:0007669"/>
    <property type="project" value="InterPro"/>
</dbReference>
<dbReference type="Pfam" id="PF17958">
    <property type="entry name" value="EF-hand_13"/>
    <property type="match status" value="1"/>
</dbReference>
<dbReference type="FunFam" id="1.10.238.230:FF:000002">
    <property type="entry name" value="Serine/threonine protein phosphatase 2A regulatory subunit B''alpha"/>
    <property type="match status" value="1"/>
</dbReference>
<feature type="domain" description="EF-hand" evidence="6">
    <location>
        <begin position="393"/>
        <end position="428"/>
    </location>
</feature>
<sequence>MDIDRVVGDEDCCLDTELLQLPEVSSFVLKENPQLPEVLFSQWLSLSDTTRLVKTLIDDAKAGNPINVPGISLNASAGGVNSLPSMFPSGSVPPISPRSSSGSPHMSKQKTSPSSLGSPLKLVREPVWEAIPQFYFQNGRPVASELKEQCLSRINHLFNNDLDGLLIDEFKAVTKIVCKLPSFFSDVLFRKIDIDCTGIVTRDAFVKYWVDSNMLTLDVATQAFNILKQPDCRHLTQSDFKPILRELLATHSGLEFLQNTPEFQERYAETVIYRIFYYVNRSGNGQLTLRELKRGNLIAAMQHADEEEDINKVIRYFSYEHFYVIYCKFWELDTDHDFFIDKENLIRYGNHALTYRIVDRIFSQVPRKFTSNVEGKMCYEDFVYFMLSEEDKSSEPSLEYWFKCLDLDGNGVLTPNELQYFYEEQLHRMECMAQEPVLFEDILCQIVDMIAPKREDYITLRDLKGCKLSGNVFNILFNLNKFVAFESRDPFLIRQEREEPTLTEWDRFAHREYIRLSMEEDVEDVSNGSAEVQNVIISLAKTLPRRLKSRFRRFVDNGYKKTFGVQRIAQVTPIERERISIFLSSVEKEGGTVSVGLPHSASFIGGCSRMAPHPKVVKAFKAMMSVGISGNKVKPALKRLLRLYDGNWELIEEDNYRVLLDAIFEEEDVVEVWEVKDPASEGDFEEEAQVHDEPKRPLKRLCLSSQDGQSPVSIHDCDPELATPPLNKQTASPSSLAGQGSSNPSDSCGIDSLLMSKIDALNCENAVLEEKLRQAKEEGQKEKGKLQLQISEAETRAEQAEKEAERARVQAVEIARENSELKAHLCCNEESIIDKLLESERFQKLQEMTSIKLEMDIRRKIANSILNGI</sequence>
<feature type="region of interest" description="Disordered" evidence="5">
    <location>
        <begin position="707"/>
        <end position="748"/>
    </location>
</feature>
<evidence type="ECO:0000313" key="7">
    <source>
        <dbReference type="EMBL" id="CAK7346366.1"/>
    </source>
</evidence>
<evidence type="ECO:0000256" key="5">
    <source>
        <dbReference type="SAM" id="MobiDB-lite"/>
    </source>
</evidence>
<dbReference type="InterPro" id="IPR043017">
    <property type="entry name" value="WIYLD_dom_sf"/>
</dbReference>
<keyword evidence="4" id="KW-0175">Coiled coil</keyword>
<evidence type="ECO:0000313" key="8">
    <source>
        <dbReference type="Proteomes" id="UP001314170"/>
    </source>
</evidence>
<keyword evidence="2" id="KW-0677">Repeat</keyword>
<dbReference type="Gene3D" id="1.10.238.230">
    <property type="match status" value="1"/>
</dbReference>
<keyword evidence="8" id="KW-1185">Reference proteome</keyword>